<evidence type="ECO:0000313" key="1">
    <source>
        <dbReference type="EMBL" id="EFX87318.1"/>
    </source>
</evidence>
<keyword evidence="2" id="KW-1185">Reference proteome</keyword>
<dbReference type="PhylomeDB" id="E9G0Z9"/>
<accession>E9G0Z9</accession>
<dbReference type="AlphaFoldDB" id="E9G0Z9"/>
<protein>
    <submittedName>
        <fullName evidence="1">Uncharacterized protein</fullName>
    </submittedName>
</protein>
<organism evidence="1 2">
    <name type="scientific">Daphnia pulex</name>
    <name type="common">Water flea</name>
    <dbReference type="NCBI Taxonomy" id="6669"/>
    <lineage>
        <taxon>Eukaryota</taxon>
        <taxon>Metazoa</taxon>
        <taxon>Ecdysozoa</taxon>
        <taxon>Arthropoda</taxon>
        <taxon>Crustacea</taxon>
        <taxon>Branchiopoda</taxon>
        <taxon>Diplostraca</taxon>
        <taxon>Cladocera</taxon>
        <taxon>Anomopoda</taxon>
        <taxon>Daphniidae</taxon>
        <taxon>Daphnia</taxon>
    </lineage>
</organism>
<name>E9G0Z9_DAPPU</name>
<reference evidence="1 2" key="1">
    <citation type="journal article" date="2011" name="Science">
        <title>The ecoresponsive genome of Daphnia pulex.</title>
        <authorList>
            <person name="Colbourne J.K."/>
            <person name="Pfrender M.E."/>
            <person name="Gilbert D."/>
            <person name="Thomas W.K."/>
            <person name="Tucker A."/>
            <person name="Oakley T.H."/>
            <person name="Tokishita S."/>
            <person name="Aerts A."/>
            <person name="Arnold G.J."/>
            <person name="Basu M.K."/>
            <person name="Bauer D.J."/>
            <person name="Caceres C.E."/>
            <person name="Carmel L."/>
            <person name="Casola C."/>
            <person name="Choi J.H."/>
            <person name="Detter J.C."/>
            <person name="Dong Q."/>
            <person name="Dusheyko S."/>
            <person name="Eads B.D."/>
            <person name="Frohlich T."/>
            <person name="Geiler-Samerotte K.A."/>
            <person name="Gerlach D."/>
            <person name="Hatcher P."/>
            <person name="Jogdeo S."/>
            <person name="Krijgsveld J."/>
            <person name="Kriventseva E.V."/>
            <person name="Kultz D."/>
            <person name="Laforsch C."/>
            <person name="Lindquist E."/>
            <person name="Lopez J."/>
            <person name="Manak J.R."/>
            <person name="Muller J."/>
            <person name="Pangilinan J."/>
            <person name="Patwardhan R.P."/>
            <person name="Pitluck S."/>
            <person name="Pritham E.J."/>
            <person name="Rechtsteiner A."/>
            <person name="Rho M."/>
            <person name="Rogozin I.B."/>
            <person name="Sakarya O."/>
            <person name="Salamov A."/>
            <person name="Schaack S."/>
            <person name="Shapiro H."/>
            <person name="Shiga Y."/>
            <person name="Skalitzky C."/>
            <person name="Smith Z."/>
            <person name="Souvorov A."/>
            <person name="Sung W."/>
            <person name="Tang Z."/>
            <person name="Tsuchiya D."/>
            <person name="Tu H."/>
            <person name="Vos H."/>
            <person name="Wang M."/>
            <person name="Wolf Y.I."/>
            <person name="Yamagata H."/>
            <person name="Yamada T."/>
            <person name="Ye Y."/>
            <person name="Shaw J.R."/>
            <person name="Andrews J."/>
            <person name="Crease T.J."/>
            <person name="Tang H."/>
            <person name="Lucas S.M."/>
            <person name="Robertson H.M."/>
            <person name="Bork P."/>
            <person name="Koonin E.V."/>
            <person name="Zdobnov E.M."/>
            <person name="Grigoriev I.V."/>
            <person name="Lynch M."/>
            <person name="Boore J.L."/>
        </authorList>
    </citation>
    <scope>NUCLEOTIDE SEQUENCE [LARGE SCALE GENOMIC DNA]</scope>
</reference>
<dbReference type="Proteomes" id="UP000000305">
    <property type="component" value="Unassembled WGS sequence"/>
</dbReference>
<dbReference type="InParanoid" id="E9G0Z9"/>
<proteinExistence type="predicted"/>
<gene>
    <name evidence="1" type="ORF">DAPPUDRAFT_235836</name>
</gene>
<dbReference type="KEGG" id="dpx:DAPPUDRAFT_235836"/>
<dbReference type="HOGENOM" id="CLU_2869858_0_0_1"/>
<evidence type="ECO:0000313" key="2">
    <source>
        <dbReference type="Proteomes" id="UP000000305"/>
    </source>
</evidence>
<sequence length="64" mass="7393">MEKGSYTHFNLQTGRPVCMSFTLEGRGKHCTQPPCWGWVYLKKERPVCISFTFEGHGDHYSVVQ</sequence>
<dbReference type="EMBL" id="GL732528">
    <property type="protein sequence ID" value="EFX87318.1"/>
    <property type="molecule type" value="Genomic_DNA"/>
</dbReference>